<sequence>MSLLHRIGGNGGSGFNLDGTRTGGTLKKMWVWVGGWQIKGIRVWLTDGQSIECGQRRGNYSEFVFQSGEYFSDLSLWGNGAGTRLGAIKFKTNKSRTFFVKMTDWGLKTEYPISIGSGICVGMEKLNVSIEEIKSMTYHNDSTVNQEYKTDTEKTIIETSSWTVTNSMENTFSIDVKAGIPGIVEVGTGYSIKEGSETSRSLQSSVSRTEKLSFPVRVPAGKSVEVDITIGRATFNLPYTGVVRITCYDGTVMHFQTSGTYRGVTYTELKLSIVYTCNASKKQSNF</sequence>
<name>A0A8B9LC66_ASTMX</name>
<evidence type="ECO:0000259" key="1">
    <source>
        <dbReference type="PROSITE" id="PS51752"/>
    </source>
</evidence>
<feature type="domain" description="Jacalin-type lectin" evidence="1">
    <location>
        <begin position="1"/>
        <end position="142"/>
    </location>
</feature>
<evidence type="ECO:0000313" key="2">
    <source>
        <dbReference type="Ensembl" id="ENSAMXP00005049116.1"/>
    </source>
</evidence>
<accession>A0A8B9LC66</accession>
<dbReference type="Proteomes" id="UP000694621">
    <property type="component" value="Unplaced"/>
</dbReference>
<dbReference type="PANTHER" id="PTHR34007">
    <property type="entry name" value="AEROLYSIN-LIKE PROTEIN-RELATED"/>
    <property type="match status" value="1"/>
</dbReference>
<dbReference type="PROSITE" id="PS51752">
    <property type="entry name" value="JACALIN_LECTIN"/>
    <property type="match status" value="1"/>
</dbReference>
<dbReference type="Ensembl" id="ENSAMXT00005053257.1">
    <property type="protein sequence ID" value="ENSAMXP00005049116.1"/>
    <property type="gene ID" value="ENSAMXG00005022404.1"/>
</dbReference>
<protein>
    <recommendedName>
        <fullName evidence="1">Jacalin-type lectin domain-containing protein</fullName>
    </recommendedName>
</protein>
<dbReference type="PANTHER" id="PTHR34007:SF1">
    <property type="entry name" value="AEROLYSIN-LIKE PROTEIN-RELATED"/>
    <property type="match status" value="1"/>
</dbReference>
<dbReference type="InterPro" id="IPR053280">
    <property type="entry name" value="Aerolysin-like_pore-former"/>
</dbReference>
<dbReference type="InterPro" id="IPR036404">
    <property type="entry name" value="Jacalin-like_lectin_dom_sf"/>
</dbReference>
<dbReference type="CDD" id="cd09302">
    <property type="entry name" value="Jacalin_like"/>
    <property type="match status" value="1"/>
</dbReference>
<dbReference type="Gene3D" id="2.170.15.10">
    <property type="entry name" value="Proaerolysin, chain A, domain 3"/>
    <property type="match status" value="1"/>
</dbReference>
<dbReference type="InterPro" id="IPR001229">
    <property type="entry name" value="Jacalin-like_lectin_dom"/>
</dbReference>
<reference evidence="2" key="1">
    <citation type="submission" date="2025-08" db="UniProtKB">
        <authorList>
            <consortium name="Ensembl"/>
        </authorList>
    </citation>
    <scope>IDENTIFICATION</scope>
</reference>
<dbReference type="SUPFAM" id="SSF56973">
    <property type="entry name" value="Aerolisin/ETX pore-forming domain"/>
    <property type="match status" value="1"/>
</dbReference>
<dbReference type="AlphaFoldDB" id="A0A8B9LC66"/>
<evidence type="ECO:0000313" key="3">
    <source>
        <dbReference type="Proteomes" id="UP000694621"/>
    </source>
</evidence>
<proteinExistence type="predicted"/>
<dbReference type="SUPFAM" id="SSF51101">
    <property type="entry name" value="Mannose-binding lectins"/>
    <property type="match status" value="1"/>
</dbReference>
<organism evidence="2 3">
    <name type="scientific">Astyanax mexicanus</name>
    <name type="common">Blind cave fish</name>
    <name type="synonym">Astyanax fasciatus mexicanus</name>
    <dbReference type="NCBI Taxonomy" id="7994"/>
    <lineage>
        <taxon>Eukaryota</taxon>
        <taxon>Metazoa</taxon>
        <taxon>Chordata</taxon>
        <taxon>Craniata</taxon>
        <taxon>Vertebrata</taxon>
        <taxon>Euteleostomi</taxon>
        <taxon>Actinopterygii</taxon>
        <taxon>Neopterygii</taxon>
        <taxon>Teleostei</taxon>
        <taxon>Ostariophysi</taxon>
        <taxon>Characiformes</taxon>
        <taxon>Characoidei</taxon>
        <taxon>Acestrorhamphidae</taxon>
        <taxon>Acestrorhamphinae</taxon>
        <taxon>Astyanax</taxon>
    </lineage>
</organism>
<dbReference type="OrthoDB" id="3758675at2759"/>